<organism evidence="1 2">
    <name type="scientific">Periplaneta americana</name>
    <name type="common">American cockroach</name>
    <name type="synonym">Blatta americana</name>
    <dbReference type="NCBI Taxonomy" id="6978"/>
    <lineage>
        <taxon>Eukaryota</taxon>
        <taxon>Metazoa</taxon>
        <taxon>Ecdysozoa</taxon>
        <taxon>Arthropoda</taxon>
        <taxon>Hexapoda</taxon>
        <taxon>Insecta</taxon>
        <taxon>Pterygota</taxon>
        <taxon>Neoptera</taxon>
        <taxon>Polyneoptera</taxon>
        <taxon>Dictyoptera</taxon>
        <taxon>Blattodea</taxon>
        <taxon>Blattoidea</taxon>
        <taxon>Blattidae</taxon>
        <taxon>Blattinae</taxon>
        <taxon>Periplaneta</taxon>
    </lineage>
</organism>
<accession>A0ABQ8TY80</accession>
<reference evidence="1 2" key="1">
    <citation type="journal article" date="2022" name="Allergy">
        <title>Genome assembly and annotation of Periplaneta americana reveal a comprehensive cockroach allergen profile.</title>
        <authorList>
            <person name="Wang L."/>
            <person name="Xiong Q."/>
            <person name="Saelim N."/>
            <person name="Wang L."/>
            <person name="Nong W."/>
            <person name="Wan A.T."/>
            <person name="Shi M."/>
            <person name="Liu X."/>
            <person name="Cao Q."/>
            <person name="Hui J.H.L."/>
            <person name="Sookrung N."/>
            <person name="Leung T.F."/>
            <person name="Tungtrongchitr A."/>
            <person name="Tsui S.K.W."/>
        </authorList>
    </citation>
    <scope>NUCLEOTIDE SEQUENCE [LARGE SCALE GENOMIC DNA]</scope>
    <source>
        <strain evidence="1">PWHHKU_190912</strain>
    </source>
</reference>
<name>A0ABQ8TY80_PERAM</name>
<protein>
    <submittedName>
        <fullName evidence="1">Uncharacterized protein</fullName>
    </submittedName>
</protein>
<evidence type="ECO:0000313" key="2">
    <source>
        <dbReference type="Proteomes" id="UP001148838"/>
    </source>
</evidence>
<keyword evidence="2" id="KW-1185">Reference proteome</keyword>
<dbReference type="EMBL" id="JAJSOF020000001">
    <property type="protein sequence ID" value="KAJ4451615.1"/>
    <property type="molecule type" value="Genomic_DNA"/>
</dbReference>
<evidence type="ECO:0000313" key="1">
    <source>
        <dbReference type="EMBL" id="KAJ4451615.1"/>
    </source>
</evidence>
<comment type="caution">
    <text evidence="1">The sequence shown here is derived from an EMBL/GenBank/DDBJ whole genome shotgun (WGS) entry which is preliminary data.</text>
</comment>
<sequence>MNVHFRSFLMSGQSNIGSGGLSDHAWLGTKRFRQYQTERTSGFPAKLLRLGRSIGYRTYRNDVMCMDGESPSSNLQCASCATRVVSVSRHEGVALGAPQKANCVTLYDDDWSNSGLPIGENGKAPISGESGSHVIGHHDLTDVNAIHEVLFLNEMVRHPAGTPSPVNYVPEVFALMKEDLDENLQVILDYLETNYVLEEDVLEGEEHQCFLRTHGIVMVEFF</sequence>
<proteinExistence type="predicted"/>
<gene>
    <name evidence="1" type="ORF">ANN_03084</name>
</gene>
<dbReference type="Proteomes" id="UP001148838">
    <property type="component" value="Unassembled WGS sequence"/>
</dbReference>